<proteinExistence type="predicted"/>
<dbReference type="EMBL" id="BKCF01000007">
    <property type="protein sequence ID" value="GEQ87287.1"/>
    <property type="molecule type" value="Genomic_DNA"/>
</dbReference>
<accession>A0A5J4FX12</accession>
<organism evidence="1 2">
    <name type="scientific">Patiriisocius marinistellae</name>
    <dbReference type="NCBI Taxonomy" id="2494560"/>
    <lineage>
        <taxon>Bacteria</taxon>
        <taxon>Pseudomonadati</taxon>
        <taxon>Bacteroidota</taxon>
        <taxon>Flavobacteriia</taxon>
        <taxon>Flavobacteriales</taxon>
        <taxon>Flavobacteriaceae</taxon>
        <taxon>Patiriisocius</taxon>
    </lineage>
</organism>
<comment type="caution">
    <text evidence="1">The sequence shown here is derived from an EMBL/GenBank/DDBJ whole genome shotgun (WGS) entry which is preliminary data.</text>
</comment>
<sequence>MFNYIGKIVNKQNSEAMDILQEAAIFEEEKMSHMSMSDRVTASREAKRLILAINEIYKKTKDSQLMDTMKRLTEKKKKIEKRLKGRLTA</sequence>
<dbReference type="Proteomes" id="UP000326994">
    <property type="component" value="Unassembled WGS sequence"/>
</dbReference>
<evidence type="ECO:0000313" key="1">
    <source>
        <dbReference type="EMBL" id="GEQ87287.1"/>
    </source>
</evidence>
<evidence type="ECO:0000313" key="2">
    <source>
        <dbReference type="Proteomes" id="UP000326994"/>
    </source>
</evidence>
<reference evidence="1 2" key="1">
    <citation type="submission" date="2019-08" db="EMBL/GenBank/DDBJ databases">
        <title>Ulvibacter marinistellae sp. nov., isolated from a starfish, Patiria pectinifera.</title>
        <authorList>
            <person name="Kawano K."/>
            <person name="Ushijima N."/>
            <person name="Kihara M."/>
            <person name="Itoh H."/>
        </authorList>
    </citation>
    <scope>NUCLEOTIDE SEQUENCE [LARGE SCALE GENOMIC DNA]</scope>
    <source>
        <strain evidence="1 2">KK4</strain>
    </source>
</reference>
<protein>
    <submittedName>
        <fullName evidence="1">Uncharacterized protein</fullName>
    </submittedName>
</protein>
<name>A0A5J4FX12_9FLAO</name>
<dbReference type="AlphaFoldDB" id="A0A5J4FX12"/>
<keyword evidence="2" id="KW-1185">Reference proteome</keyword>
<gene>
    <name evidence="1" type="ORF">ULMS_27950</name>
</gene>